<dbReference type="InterPro" id="IPR045584">
    <property type="entry name" value="Pilin-like"/>
</dbReference>
<evidence type="ECO:0000313" key="2">
    <source>
        <dbReference type="Proteomes" id="UP000255098"/>
    </source>
</evidence>
<gene>
    <name evidence="1" type="ORF">NCTC11297_00718</name>
</gene>
<reference evidence="1 2" key="1">
    <citation type="submission" date="2018-06" db="EMBL/GenBank/DDBJ databases">
        <authorList>
            <consortium name="Pathogen Informatics"/>
            <person name="Doyle S."/>
        </authorList>
    </citation>
    <scope>NUCLEOTIDE SEQUENCE [LARGE SCALE GENOMIC DNA]</scope>
    <source>
        <strain evidence="2">NCTC 11297</strain>
    </source>
</reference>
<dbReference type="AlphaFoldDB" id="A0A379AQ52"/>
<dbReference type="Proteomes" id="UP000255098">
    <property type="component" value="Unassembled WGS sequence"/>
</dbReference>
<sequence>MAKMKGFTLLEFLIVLLISSMLLLTALPVWQQNQEQWLLGKEQQRLYLFFRTIQRRVENSNQVWFLVANRDLTSQKWCIAAQVKSEKICNCLQPHLCADELMANIYQPLFPKQTMISSKHYFPQEMARFSGIRNTIQADCFLLQAGQAKTLFSFFNVGSLKLKQGNSLSACGEP</sequence>
<dbReference type="InterPro" id="IPR012902">
    <property type="entry name" value="N_methyl_site"/>
</dbReference>
<accession>A0A379AQ52</accession>
<dbReference type="Pfam" id="PF07963">
    <property type="entry name" value="N_methyl"/>
    <property type="match status" value="1"/>
</dbReference>
<evidence type="ECO:0000313" key="1">
    <source>
        <dbReference type="EMBL" id="SUB23704.1"/>
    </source>
</evidence>
<keyword evidence="2" id="KW-1185">Reference proteome</keyword>
<dbReference type="NCBIfam" id="TIGR02532">
    <property type="entry name" value="IV_pilin_GFxxxE"/>
    <property type="match status" value="1"/>
</dbReference>
<dbReference type="EMBL" id="UGSP01000001">
    <property type="protein sequence ID" value="SUB23704.1"/>
    <property type="molecule type" value="Genomic_DNA"/>
</dbReference>
<organism evidence="1 2">
    <name type="scientific">Avibacterium avium</name>
    <name type="common">Pasteurella avium</name>
    <dbReference type="NCBI Taxonomy" id="751"/>
    <lineage>
        <taxon>Bacteria</taxon>
        <taxon>Pseudomonadati</taxon>
        <taxon>Pseudomonadota</taxon>
        <taxon>Gammaproteobacteria</taxon>
        <taxon>Pasteurellales</taxon>
        <taxon>Pasteurellaceae</taxon>
        <taxon>Avibacterium</taxon>
    </lineage>
</organism>
<name>A0A379AQ52_AVIAV</name>
<dbReference type="RefSeq" id="WP_115249023.1">
    <property type="nucleotide sequence ID" value="NZ_UGSP01000001.1"/>
</dbReference>
<dbReference type="PROSITE" id="PS00409">
    <property type="entry name" value="PROKAR_NTER_METHYL"/>
    <property type="match status" value="1"/>
</dbReference>
<dbReference type="GeneID" id="300132936"/>
<dbReference type="SUPFAM" id="SSF54523">
    <property type="entry name" value="Pili subunits"/>
    <property type="match status" value="1"/>
</dbReference>
<proteinExistence type="predicted"/>
<protein>
    <submittedName>
        <fullName evidence="1">Prepilin-type cleavage/methylation family protein</fullName>
    </submittedName>
</protein>